<accession>A0A3G1KTU7</accession>
<evidence type="ECO:0000256" key="4">
    <source>
        <dbReference type="ARBA" id="ARBA00023136"/>
    </source>
</evidence>
<dbReference type="CDD" id="cd16914">
    <property type="entry name" value="EcfT"/>
    <property type="match status" value="1"/>
</dbReference>
<evidence type="ECO:0000313" key="6">
    <source>
        <dbReference type="EMBL" id="ATW25879.1"/>
    </source>
</evidence>
<keyword evidence="4 5" id="KW-0472">Membrane</keyword>
<dbReference type="GO" id="GO:0005886">
    <property type="term" value="C:plasma membrane"/>
    <property type="evidence" value="ECO:0007669"/>
    <property type="project" value="TreeGrafter"/>
</dbReference>
<keyword evidence="2 5" id="KW-0812">Transmembrane</keyword>
<evidence type="ECO:0000256" key="2">
    <source>
        <dbReference type="ARBA" id="ARBA00022692"/>
    </source>
</evidence>
<name>A0A3G1KTU7_FORW1</name>
<keyword evidence="3 5" id="KW-1133">Transmembrane helix</keyword>
<evidence type="ECO:0000313" key="7">
    <source>
        <dbReference type="Proteomes" id="UP000323521"/>
    </source>
</evidence>
<sequence length="299" mass="34529">MEASMAGSSEYRKTIFGYTPKWTAFSVFHPLTRLFIILIFNVPFFIINPFINIWFFIAALICFKVAKVPRSYTVKFVPFLVTLTFFLFLSFAFFPSVWITPPYEHIIFKLSGFTYHYENLIASVTMWCRWMSAIFGVLFVFSVIDERDINIALKSLRIPYFLRLAISTALRCFFTFYYDAMQIIEAQKARGLDLDSMGVFKKVKYYVAVMIPLIMIELKKADEMADAADSRGYVATFKASDYKRTEYIGHEVKVKIHDQALMVFSVGLLVFVIIARGLPGLGDVIRFIPADPSFWTNLL</sequence>
<protein>
    <recommendedName>
        <fullName evidence="8">Energy-coupling factor transporter transmembrane protein EcfT</fullName>
    </recommendedName>
</protein>
<dbReference type="Pfam" id="PF02361">
    <property type="entry name" value="CbiQ"/>
    <property type="match status" value="1"/>
</dbReference>
<feature type="transmembrane region" description="Helical" evidence="5">
    <location>
        <begin position="34"/>
        <end position="63"/>
    </location>
</feature>
<dbReference type="AlphaFoldDB" id="A0A3G1KTU7"/>
<dbReference type="KEGG" id="fwa:DCMF_14855"/>
<proteinExistence type="predicted"/>
<dbReference type="InterPro" id="IPR003339">
    <property type="entry name" value="ABC/ECF_trnsptr_transmembrane"/>
</dbReference>
<dbReference type="EMBL" id="CP017634">
    <property type="protein sequence ID" value="ATW25879.1"/>
    <property type="molecule type" value="Genomic_DNA"/>
</dbReference>
<evidence type="ECO:0000256" key="5">
    <source>
        <dbReference type="SAM" id="Phobius"/>
    </source>
</evidence>
<comment type="subcellular location">
    <subcellularLocation>
        <location evidence="1">Membrane</location>
        <topology evidence="1">Multi-pass membrane protein</topology>
    </subcellularLocation>
</comment>
<feature type="transmembrane region" description="Helical" evidence="5">
    <location>
        <begin position="260"/>
        <end position="278"/>
    </location>
</feature>
<dbReference type="PANTHER" id="PTHR33514">
    <property type="entry name" value="PROTEIN ABCI12, CHLOROPLASTIC"/>
    <property type="match status" value="1"/>
</dbReference>
<evidence type="ECO:0008006" key="8">
    <source>
        <dbReference type="Google" id="ProtNLM"/>
    </source>
</evidence>
<feature type="transmembrane region" description="Helical" evidence="5">
    <location>
        <begin position="75"/>
        <end position="100"/>
    </location>
</feature>
<organism evidence="6 7">
    <name type="scientific">Formimonas warabiya</name>
    <dbReference type="NCBI Taxonomy" id="1761012"/>
    <lineage>
        <taxon>Bacteria</taxon>
        <taxon>Bacillati</taxon>
        <taxon>Bacillota</taxon>
        <taxon>Clostridia</taxon>
        <taxon>Eubacteriales</taxon>
        <taxon>Peptococcaceae</taxon>
        <taxon>Candidatus Formimonas</taxon>
    </lineage>
</organism>
<dbReference type="PANTHER" id="PTHR33514:SF13">
    <property type="entry name" value="PROTEIN ABCI12, CHLOROPLASTIC"/>
    <property type="match status" value="1"/>
</dbReference>
<evidence type="ECO:0000256" key="3">
    <source>
        <dbReference type="ARBA" id="ARBA00022989"/>
    </source>
</evidence>
<gene>
    <name evidence="6" type="ORF">DCMF_14855</name>
</gene>
<evidence type="ECO:0000256" key="1">
    <source>
        <dbReference type="ARBA" id="ARBA00004141"/>
    </source>
</evidence>
<reference evidence="6 7" key="1">
    <citation type="submission" date="2016-10" db="EMBL/GenBank/DDBJ databases">
        <title>Complete Genome Sequence of Peptococcaceae strain DCMF.</title>
        <authorList>
            <person name="Edwards R.J."/>
            <person name="Holland S.I."/>
            <person name="Deshpande N.P."/>
            <person name="Wong Y.K."/>
            <person name="Ertan H."/>
            <person name="Manefield M."/>
            <person name="Russell T.L."/>
            <person name="Lee M.J."/>
        </authorList>
    </citation>
    <scope>NUCLEOTIDE SEQUENCE [LARGE SCALE GENOMIC DNA]</scope>
    <source>
        <strain evidence="6 7">DCMF</strain>
    </source>
</reference>
<keyword evidence="7" id="KW-1185">Reference proteome</keyword>
<feature type="transmembrane region" description="Helical" evidence="5">
    <location>
        <begin position="120"/>
        <end position="144"/>
    </location>
</feature>
<dbReference type="Proteomes" id="UP000323521">
    <property type="component" value="Chromosome"/>
</dbReference>
<dbReference type="RefSeq" id="WP_214658626.1">
    <property type="nucleotide sequence ID" value="NZ_CP017634.1"/>
</dbReference>